<reference evidence="3 4" key="1">
    <citation type="submission" date="2023-11" db="EMBL/GenBank/DDBJ databases">
        <authorList>
            <person name="Bao R."/>
        </authorList>
    </citation>
    <scope>NUCLEOTIDE SEQUENCE [LARGE SCALE GENOMIC DNA]</scope>
    <source>
        <strain evidence="3 4">PJ23</strain>
    </source>
</reference>
<evidence type="ECO:0000259" key="2">
    <source>
        <dbReference type="Pfam" id="PF10145"/>
    </source>
</evidence>
<feature type="domain" description="Phage tail tape measure protein" evidence="2">
    <location>
        <begin position="115"/>
        <end position="314"/>
    </location>
</feature>
<proteinExistence type="predicted"/>
<organism evidence="3 4">
    <name type="scientific">Terrihabitans rhizophilus</name>
    <dbReference type="NCBI Taxonomy" id="3092662"/>
    <lineage>
        <taxon>Bacteria</taxon>
        <taxon>Pseudomonadati</taxon>
        <taxon>Pseudomonadota</taxon>
        <taxon>Alphaproteobacteria</taxon>
        <taxon>Hyphomicrobiales</taxon>
        <taxon>Terrihabitans</taxon>
    </lineage>
</organism>
<name>A0ABU4RN77_9HYPH</name>
<accession>A0ABU4RN77</accession>
<keyword evidence="4" id="KW-1185">Reference proteome</keyword>
<dbReference type="PANTHER" id="PTHR37813">
    <property type="entry name" value="FELS-2 PROPHAGE PROTEIN"/>
    <property type="match status" value="1"/>
</dbReference>
<evidence type="ECO:0000313" key="4">
    <source>
        <dbReference type="Proteomes" id="UP001274321"/>
    </source>
</evidence>
<dbReference type="NCBIfam" id="TIGR01760">
    <property type="entry name" value="tape_meas_TP901"/>
    <property type="match status" value="1"/>
</dbReference>
<dbReference type="InterPro" id="IPR010090">
    <property type="entry name" value="Phage_tape_meas"/>
</dbReference>
<dbReference type="RefSeq" id="WP_319844433.1">
    <property type="nucleotide sequence ID" value="NZ_JAXAFJ010000005.1"/>
</dbReference>
<dbReference type="Pfam" id="PF10145">
    <property type="entry name" value="PhageMin_Tail"/>
    <property type="match status" value="1"/>
</dbReference>
<dbReference type="PANTHER" id="PTHR37813:SF1">
    <property type="entry name" value="FELS-2 PROPHAGE PROTEIN"/>
    <property type="match status" value="1"/>
</dbReference>
<sequence length="654" mass="69780">MARLSSELVLSLTDKVSGPARGVGRAIDDLERKQRGAMGLMRRQAKLTAQSAAGMAKANAMMLATTASYLAPVAGAMGGQSVITQAANFESALTGIQKKAGTTADETARLGEEIKALATSGDLAVPIQEIIGAYERGAAAGIPIDDLKQFAALSVKASDAFEMPAEEVGNFAAKLKTSLGLSDEAIRRTFDLTNSLADAGISDEKNIVDFVDRAGASLKTLGLSMENTLAAGATLLNIGMSSDVASTAMEAMSTKMLTVGTLTGKARKTFERFMGPVGKFSKAVGKDANGALLTLLDRVQELDSEDRMDFLKNFVGMEHASKILRLSDAVGELRRNQALAANETAWFGSLDKAYALKLDDFWSQWQLMKNQISELAIDLGTMGMPAFKAGLQGAVDLVKQVQDGMHSMEAKIDWAEVQKAKDAVLELNEGMSKFLGMDTSQSTASSFFERLARTVSTLAADLNSIIRVTRELGEFARDPAGFLANPDVEKKAEFERRMNEARDKGSGNGVKDTWDWFWKRREQVALEKAPRQIERMVPAPVPLEPIVTKPAEKSAAATMPLPAPRPNVLAPIAAEGEAAALKAQEIGSRIEQAFSVSARPNIDASSIRAARGEVEALASALQRIPGLAAEASQSAARAWIDADGLHADTTYPGY</sequence>
<evidence type="ECO:0000256" key="1">
    <source>
        <dbReference type="ARBA" id="ARBA00022612"/>
    </source>
</evidence>
<protein>
    <submittedName>
        <fullName evidence="3">Phage tail tape measure protein</fullName>
    </submittedName>
</protein>
<keyword evidence="1" id="KW-1188">Viral release from host cell</keyword>
<dbReference type="EMBL" id="JAXAFJ010000005">
    <property type="protein sequence ID" value="MDX6806301.1"/>
    <property type="molecule type" value="Genomic_DNA"/>
</dbReference>
<dbReference type="Proteomes" id="UP001274321">
    <property type="component" value="Unassembled WGS sequence"/>
</dbReference>
<evidence type="ECO:0000313" key="3">
    <source>
        <dbReference type="EMBL" id="MDX6806301.1"/>
    </source>
</evidence>
<comment type="caution">
    <text evidence="3">The sequence shown here is derived from an EMBL/GenBank/DDBJ whole genome shotgun (WGS) entry which is preliminary data.</text>
</comment>
<gene>
    <name evidence="3" type="ORF">SCD90_09505</name>
</gene>